<dbReference type="PANTHER" id="PTHR34109:SF1">
    <property type="entry name" value="VOC DOMAIN-CONTAINING PROTEIN"/>
    <property type="match status" value="1"/>
</dbReference>
<evidence type="ECO:0000259" key="1">
    <source>
        <dbReference type="Pfam" id="PF00903"/>
    </source>
</evidence>
<protein>
    <submittedName>
        <fullName evidence="2">Uncharacterized conserved protein PhnB, glyoxalase superfamily</fullName>
    </submittedName>
</protein>
<feature type="domain" description="Glyoxalase/fosfomycin resistance/dioxygenase" evidence="1">
    <location>
        <begin position="20"/>
        <end position="131"/>
    </location>
</feature>
<dbReference type="Gene3D" id="3.10.180.10">
    <property type="entry name" value="2,3-Dihydroxybiphenyl 1,2-Dioxygenase, domain 1"/>
    <property type="match status" value="1"/>
</dbReference>
<sequence>MEMTKQDPEPQGENTVNGFVVVDGAAPFIDFLVAVFDATERGEARTPDFYAGDGTLIHAEVKIGNSLLMVADRKADWPFTPALTQVYVADPQETMRRAVERGATVVTPVSPFYGGYGIARFLDPWHNLWWLFFPAAETSPAAGEEPSWEESAEPGIVYTTLLETMVTLAGPGAGGTE</sequence>
<dbReference type="EMBL" id="FNVT01000031">
    <property type="protein sequence ID" value="SEH02941.1"/>
    <property type="molecule type" value="Genomic_DNA"/>
</dbReference>
<dbReference type="SUPFAM" id="SSF54593">
    <property type="entry name" value="Glyoxalase/Bleomycin resistance protein/Dihydroxybiphenyl dioxygenase"/>
    <property type="match status" value="1"/>
</dbReference>
<dbReference type="Pfam" id="PF00903">
    <property type="entry name" value="Glyoxalase"/>
    <property type="match status" value="1"/>
</dbReference>
<name>A0A1H6F0P7_9ACTN</name>
<evidence type="ECO:0000313" key="3">
    <source>
        <dbReference type="Proteomes" id="UP000236732"/>
    </source>
</evidence>
<proteinExistence type="predicted"/>
<dbReference type="RefSeq" id="WP_103963958.1">
    <property type="nucleotide sequence ID" value="NZ_FNVT01000031.1"/>
</dbReference>
<reference evidence="2 3" key="1">
    <citation type="submission" date="2016-10" db="EMBL/GenBank/DDBJ databases">
        <authorList>
            <person name="de Groot N.N."/>
        </authorList>
    </citation>
    <scope>NUCLEOTIDE SEQUENCE [LARGE SCALE GENOMIC DNA]</scope>
    <source>
        <strain evidence="2 3">CGMCC 4.7037</strain>
    </source>
</reference>
<accession>A0A1H6F0P7</accession>
<evidence type="ECO:0000313" key="2">
    <source>
        <dbReference type="EMBL" id="SEH02941.1"/>
    </source>
</evidence>
<keyword evidence="3" id="KW-1185">Reference proteome</keyword>
<dbReference type="OrthoDB" id="9795306at2"/>
<gene>
    <name evidence="2" type="ORF">SAMN05444920_13153</name>
</gene>
<dbReference type="InterPro" id="IPR029068">
    <property type="entry name" value="Glyas_Bleomycin-R_OHBP_Dase"/>
</dbReference>
<dbReference type="PANTHER" id="PTHR34109">
    <property type="entry name" value="BNAUNNG04460D PROTEIN-RELATED"/>
    <property type="match status" value="1"/>
</dbReference>
<dbReference type="Proteomes" id="UP000236732">
    <property type="component" value="Unassembled WGS sequence"/>
</dbReference>
<dbReference type="InterPro" id="IPR004360">
    <property type="entry name" value="Glyas_Fos-R_dOase_dom"/>
</dbReference>
<organism evidence="2 3">
    <name type="scientific">Nonomuraea solani</name>
    <dbReference type="NCBI Taxonomy" id="1144553"/>
    <lineage>
        <taxon>Bacteria</taxon>
        <taxon>Bacillati</taxon>
        <taxon>Actinomycetota</taxon>
        <taxon>Actinomycetes</taxon>
        <taxon>Streptosporangiales</taxon>
        <taxon>Streptosporangiaceae</taxon>
        <taxon>Nonomuraea</taxon>
    </lineage>
</organism>
<dbReference type="AlphaFoldDB" id="A0A1H6F0P7"/>